<dbReference type="OrthoDB" id="1305160at2759"/>
<organism evidence="1 2">
    <name type="scientific">Solanum commersonii</name>
    <name type="common">Commerson's wild potato</name>
    <name type="synonym">Commerson's nightshade</name>
    <dbReference type="NCBI Taxonomy" id="4109"/>
    <lineage>
        <taxon>Eukaryota</taxon>
        <taxon>Viridiplantae</taxon>
        <taxon>Streptophyta</taxon>
        <taxon>Embryophyta</taxon>
        <taxon>Tracheophyta</taxon>
        <taxon>Spermatophyta</taxon>
        <taxon>Magnoliopsida</taxon>
        <taxon>eudicotyledons</taxon>
        <taxon>Gunneridae</taxon>
        <taxon>Pentapetalae</taxon>
        <taxon>asterids</taxon>
        <taxon>lamiids</taxon>
        <taxon>Solanales</taxon>
        <taxon>Solanaceae</taxon>
        <taxon>Solanoideae</taxon>
        <taxon>Solaneae</taxon>
        <taxon>Solanum</taxon>
    </lineage>
</organism>
<dbReference type="EMBL" id="JACXVP010000005">
    <property type="protein sequence ID" value="KAG5607249.1"/>
    <property type="molecule type" value="Genomic_DNA"/>
</dbReference>
<accession>A0A9J5Z2Z8</accession>
<proteinExistence type="predicted"/>
<gene>
    <name evidence="1" type="ORF">H5410_028741</name>
</gene>
<evidence type="ECO:0000313" key="2">
    <source>
        <dbReference type="Proteomes" id="UP000824120"/>
    </source>
</evidence>
<comment type="caution">
    <text evidence="1">The sequence shown here is derived from an EMBL/GenBank/DDBJ whole genome shotgun (WGS) entry which is preliminary data.</text>
</comment>
<protein>
    <submittedName>
        <fullName evidence="1">Uncharacterized protein</fullName>
    </submittedName>
</protein>
<dbReference type="Proteomes" id="UP000824120">
    <property type="component" value="Chromosome 5"/>
</dbReference>
<reference evidence="1 2" key="1">
    <citation type="submission" date="2020-09" db="EMBL/GenBank/DDBJ databases">
        <title>De no assembly of potato wild relative species, Solanum commersonii.</title>
        <authorList>
            <person name="Cho K."/>
        </authorList>
    </citation>
    <scope>NUCLEOTIDE SEQUENCE [LARGE SCALE GENOMIC DNA]</scope>
    <source>
        <strain evidence="1">LZ3.2</strain>
        <tissue evidence="1">Leaf</tissue>
    </source>
</reference>
<dbReference type="AlphaFoldDB" id="A0A9J5Z2Z8"/>
<keyword evidence="2" id="KW-1185">Reference proteome</keyword>
<name>A0A9J5Z2Z8_SOLCO</name>
<evidence type="ECO:0000313" key="1">
    <source>
        <dbReference type="EMBL" id="KAG5607249.1"/>
    </source>
</evidence>
<sequence length="360" mass="39595">MENGDSNFSNTDDALIFGSADISVGNASMISGPNMSSSFMSVEYHHRQQSMSLSAGDIDGDGDLNKETSKMLIQISIACFEVIQQKNLNLADALLTDLRNFRDSEIGELKNVATDFAQALAQMINQTPKPISLNFILRKVLPKFPMVPSGPLVTVGIGLDRTGTGSLRIIYVPYREMSINTTTEEDSDSFDSNTDAIIYGVYDDSGSGESLISDPNILSSSSSSEDDDFLQQQQLRSTAAAVRSVGTDDLTVPTSASFSWYTNNNNKEMHEPKAIMIFNVDFRALSSGVNNEIEGLNLKFCGKRVREEENEVFLMNKEMRREQMVYPLTLTPSYGSAIWECNGKGIFDVPPLSPLTTSKF</sequence>